<evidence type="ECO:0000313" key="3">
    <source>
        <dbReference type="EMBL" id="KAJ3226485.1"/>
    </source>
</evidence>
<protein>
    <submittedName>
        <fullName evidence="3">Uncharacterized protein</fullName>
    </submittedName>
</protein>
<feature type="compositionally biased region" description="Polar residues" evidence="1">
    <location>
        <begin position="111"/>
        <end position="120"/>
    </location>
</feature>
<accession>A0AAD5U9C2</accession>
<keyword evidence="4" id="KW-1185">Reference proteome</keyword>
<name>A0AAD5U9C2_9FUNG</name>
<feature type="chain" id="PRO_5041991327" evidence="2">
    <location>
        <begin position="22"/>
        <end position="162"/>
    </location>
</feature>
<keyword evidence="2" id="KW-0732">Signal</keyword>
<evidence type="ECO:0000313" key="4">
    <source>
        <dbReference type="Proteomes" id="UP001211065"/>
    </source>
</evidence>
<evidence type="ECO:0000256" key="1">
    <source>
        <dbReference type="SAM" id="MobiDB-lite"/>
    </source>
</evidence>
<sequence>MNFQQPSQILVLIFWIVILIATELKVERHLTETNPLKQPLLFSSNNNSSISSDYNTLYSNNNSQAILFPKLSSDIGDYMDANGIETIEPFFDENGSWKGIRRISVAFSNENNSDTRSSLGSKKKEADVESQIEKNNNSTRNCYPWLFNQSTSTTLSDPSTNA</sequence>
<feature type="signal peptide" evidence="2">
    <location>
        <begin position="1"/>
        <end position="21"/>
    </location>
</feature>
<dbReference type="EMBL" id="JADGJW010000035">
    <property type="protein sequence ID" value="KAJ3226485.1"/>
    <property type="molecule type" value="Genomic_DNA"/>
</dbReference>
<comment type="caution">
    <text evidence="3">The sequence shown here is derived from an EMBL/GenBank/DDBJ whole genome shotgun (WGS) entry which is preliminary data.</text>
</comment>
<reference evidence="3" key="1">
    <citation type="submission" date="2020-05" db="EMBL/GenBank/DDBJ databases">
        <title>Phylogenomic resolution of chytrid fungi.</title>
        <authorList>
            <person name="Stajich J.E."/>
            <person name="Amses K."/>
            <person name="Simmons R."/>
            <person name="Seto K."/>
            <person name="Myers J."/>
            <person name="Bonds A."/>
            <person name="Quandt C.A."/>
            <person name="Barry K."/>
            <person name="Liu P."/>
            <person name="Grigoriev I."/>
            <person name="Longcore J.E."/>
            <person name="James T.Y."/>
        </authorList>
    </citation>
    <scope>NUCLEOTIDE SEQUENCE</scope>
    <source>
        <strain evidence="3">JEL0476</strain>
    </source>
</reference>
<evidence type="ECO:0000256" key="2">
    <source>
        <dbReference type="SAM" id="SignalP"/>
    </source>
</evidence>
<dbReference type="Proteomes" id="UP001211065">
    <property type="component" value="Unassembled WGS sequence"/>
</dbReference>
<dbReference type="AlphaFoldDB" id="A0AAD5U9C2"/>
<organism evidence="3 4">
    <name type="scientific">Clydaea vesicula</name>
    <dbReference type="NCBI Taxonomy" id="447962"/>
    <lineage>
        <taxon>Eukaryota</taxon>
        <taxon>Fungi</taxon>
        <taxon>Fungi incertae sedis</taxon>
        <taxon>Chytridiomycota</taxon>
        <taxon>Chytridiomycota incertae sedis</taxon>
        <taxon>Chytridiomycetes</taxon>
        <taxon>Lobulomycetales</taxon>
        <taxon>Lobulomycetaceae</taxon>
        <taxon>Clydaea</taxon>
    </lineage>
</organism>
<proteinExistence type="predicted"/>
<gene>
    <name evidence="3" type="ORF">HK099_004795</name>
</gene>
<feature type="region of interest" description="Disordered" evidence="1">
    <location>
        <begin position="111"/>
        <end position="135"/>
    </location>
</feature>